<proteinExistence type="predicted"/>
<dbReference type="EMBL" id="JAYMYQ010000005">
    <property type="protein sequence ID" value="KAK7329062.1"/>
    <property type="molecule type" value="Genomic_DNA"/>
</dbReference>
<feature type="region of interest" description="Disordered" evidence="1">
    <location>
        <begin position="37"/>
        <end position="56"/>
    </location>
</feature>
<keyword evidence="3" id="KW-1185">Reference proteome</keyword>
<comment type="caution">
    <text evidence="2">The sequence shown here is derived from an EMBL/GenBank/DDBJ whole genome shotgun (WGS) entry which is preliminary data.</text>
</comment>
<accession>A0AAN9L6J9</accession>
<dbReference type="Proteomes" id="UP001367508">
    <property type="component" value="Unassembled WGS sequence"/>
</dbReference>
<feature type="compositionally biased region" description="Basic and acidic residues" evidence="1">
    <location>
        <begin position="38"/>
        <end position="51"/>
    </location>
</feature>
<gene>
    <name evidence="2" type="ORF">VNO77_23207</name>
</gene>
<evidence type="ECO:0000313" key="3">
    <source>
        <dbReference type="Proteomes" id="UP001367508"/>
    </source>
</evidence>
<evidence type="ECO:0000313" key="2">
    <source>
        <dbReference type="EMBL" id="KAK7329062.1"/>
    </source>
</evidence>
<organism evidence="2 3">
    <name type="scientific">Canavalia gladiata</name>
    <name type="common">Sword bean</name>
    <name type="synonym">Dolichos gladiatus</name>
    <dbReference type="NCBI Taxonomy" id="3824"/>
    <lineage>
        <taxon>Eukaryota</taxon>
        <taxon>Viridiplantae</taxon>
        <taxon>Streptophyta</taxon>
        <taxon>Embryophyta</taxon>
        <taxon>Tracheophyta</taxon>
        <taxon>Spermatophyta</taxon>
        <taxon>Magnoliopsida</taxon>
        <taxon>eudicotyledons</taxon>
        <taxon>Gunneridae</taxon>
        <taxon>Pentapetalae</taxon>
        <taxon>rosids</taxon>
        <taxon>fabids</taxon>
        <taxon>Fabales</taxon>
        <taxon>Fabaceae</taxon>
        <taxon>Papilionoideae</taxon>
        <taxon>50 kb inversion clade</taxon>
        <taxon>NPAAA clade</taxon>
        <taxon>indigoferoid/millettioid clade</taxon>
        <taxon>Phaseoleae</taxon>
        <taxon>Canavalia</taxon>
    </lineage>
</organism>
<dbReference type="AlphaFoldDB" id="A0AAN9L6J9"/>
<sequence>MPTYRMQPRRFWPYFANAIKVTLCMCSQHVEPCSIKSDIPREEEEPKRNRGENPFPPLLLASSKHFRREKVPSPEFTKTSTCLFRASFKLEIVPMRTSSHCRVFFPAKTSDVLLPLDERSSLRSESNLQIAAPRKPPLFSSPFQFLESFSFLAPSSFVFGRFFLSFRLFVSPFPLGRAKLF</sequence>
<protein>
    <submittedName>
        <fullName evidence="2">Uncharacterized protein</fullName>
    </submittedName>
</protein>
<evidence type="ECO:0000256" key="1">
    <source>
        <dbReference type="SAM" id="MobiDB-lite"/>
    </source>
</evidence>
<reference evidence="2 3" key="1">
    <citation type="submission" date="2024-01" db="EMBL/GenBank/DDBJ databases">
        <title>The genomes of 5 underutilized Papilionoideae crops provide insights into root nodulation and disease resistanc.</title>
        <authorList>
            <person name="Jiang F."/>
        </authorList>
    </citation>
    <scope>NUCLEOTIDE SEQUENCE [LARGE SCALE GENOMIC DNA]</scope>
    <source>
        <strain evidence="2">LVBAO_FW01</strain>
        <tissue evidence="2">Leaves</tissue>
    </source>
</reference>
<name>A0AAN9L6J9_CANGL</name>